<keyword evidence="7" id="KW-1185">Reference proteome</keyword>
<evidence type="ECO:0000256" key="3">
    <source>
        <dbReference type="HAMAP-Rule" id="MF_01077"/>
    </source>
</evidence>
<dbReference type="InterPro" id="IPR028989">
    <property type="entry name" value="RimP_N"/>
</dbReference>
<evidence type="ECO:0000256" key="4">
    <source>
        <dbReference type="SAM" id="MobiDB-lite"/>
    </source>
</evidence>
<dbReference type="Proteomes" id="UP000662111">
    <property type="component" value="Unassembled WGS sequence"/>
</dbReference>
<accession>A0ABQ2F673</accession>
<dbReference type="PANTHER" id="PTHR33867">
    <property type="entry name" value="RIBOSOME MATURATION FACTOR RIMP"/>
    <property type="match status" value="1"/>
</dbReference>
<dbReference type="InterPro" id="IPR035956">
    <property type="entry name" value="RimP_N_sf"/>
</dbReference>
<dbReference type="HAMAP" id="MF_01077">
    <property type="entry name" value="RimP"/>
    <property type="match status" value="1"/>
</dbReference>
<comment type="subcellular location">
    <subcellularLocation>
        <location evidence="3">Cytoplasm</location>
    </subcellularLocation>
</comment>
<gene>
    <name evidence="3 6" type="primary">rimP</name>
    <name evidence="6" type="ORF">GCM10011509_08050</name>
</gene>
<dbReference type="Pfam" id="PF02576">
    <property type="entry name" value="RimP_N"/>
    <property type="match status" value="1"/>
</dbReference>
<dbReference type="CDD" id="cd01734">
    <property type="entry name" value="YlxS_C"/>
    <property type="match status" value="1"/>
</dbReference>
<dbReference type="PANTHER" id="PTHR33867:SF1">
    <property type="entry name" value="RIBOSOME MATURATION FACTOR RIMP"/>
    <property type="match status" value="1"/>
</dbReference>
<evidence type="ECO:0000256" key="2">
    <source>
        <dbReference type="ARBA" id="ARBA00022517"/>
    </source>
</evidence>
<evidence type="ECO:0000313" key="6">
    <source>
        <dbReference type="EMBL" id="GGK62019.1"/>
    </source>
</evidence>
<keyword evidence="1 3" id="KW-0963">Cytoplasm</keyword>
<feature type="region of interest" description="Disordered" evidence="4">
    <location>
        <begin position="143"/>
        <end position="184"/>
    </location>
</feature>
<dbReference type="SUPFAM" id="SSF75420">
    <property type="entry name" value="YhbC-like, N-terminal domain"/>
    <property type="match status" value="1"/>
</dbReference>
<protein>
    <recommendedName>
        <fullName evidence="3">Ribosome maturation factor RimP</fullName>
    </recommendedName>
</protein>
<evidence type="ECO:0000259" key="5">
    <source>
        <dbReference type="Pfam" id="PF02576"/>
    </source>
</evidence>
<organism evidence="6 7">
    <name type="scientific">Ornithinimicrobium pekingense</name>
    <dbReference type="NCBI Taxonomy" id="384677"/>
    <lineage>
        <taxon>Bacteria</taxon>
        <taxon>Bacillati</taxon>
        <taxon>Actinomycetota</taxon>
        <taxon>Actinomycetes</taxon>
        <taxon>Micrococcales</taxon>
        <taxon>Ornithinimicrobiaceae</taxon>
        <taxon>Ornithinimicrobium</taxon>
    </lineage>
</organism>
<proteinExistence type="inferred from homology"/>
<keyword evidence="2 3" id="KW-0690">Ribosome biogenesis</keyword>
<evidence type="ECO:0000313" key="7">
    <source>
        <dbReference type="Proteomes" id="UP000662111"/>
    </source>
</evidence>
<reference evidence="7" key="1">
    <citation type="journal article" date="2019" name="Int. J. Syst. Evol. Microbiol.">
        <title>The Global Catalogue of Microorganisms (GCM) 10K type strain sequencing project: providing services to taxonomists for standard genome sequencing and annotation.</title>
        <authorList>
            <consortium name="The Broad Institute Genomics Platform"/>
            <consortium name="The Broad Institute Genome Sequencing Center for Infectious Disease"/>
            <person name="Wu L."/>
            <person name="Ma J."/>
        </authorList>
    </citation>
    <scope>NUCLEOTIDE SEQUENCE [LARGE SCALE GENOMIC DNA]</scope>
    <source>
        <strain evidence="7">CGMCC 1.5362</strain>
    </source>
</reference>
<comment type="function">
    <text evidence="3">Required for maturation of 30S ribosomal subunits.</text>
</comment>
<dbReference type="Gene3D" id="3.30.300.70">
    <property type="entry name" value="RimP-like superfamily, N-terminal"/>
    <property type="match status" value="1"/>
</dbReference>
<name>A0ABQ2F673_9MICO</name>
<comment type="similarity">
    <text evidence="3">Belongs to the RimP family.</text>
</comment>
<comment type="caution">
    <text evidence="6">The sequence shown here is derived from an EMBL/GenBank/DDBJ whole genome shotgun (WGS) entry which is preliminary data.</text>
</comment>
<sequence length="184" mass="19554">MDARARTETITRQVSESLAGSGVVVDDVSVQQAGRRRLVRVFLARDVSGLPADDTTSAVEPLSLDEIADATRSVSSALDGSDVMGEAPYTLEVSSTGLDRLLLTRDHFRRNVGRLLSVSLGGDDDGPDTATGRLTEVRADGIRLRPEGSDPAADGATTGTDIPWEDVTRATVQVEFSRPDGKDD</sequence>
<dbReference type="InterPro" id="IPR003728">
    <property type="entry name" value="Ribosome_maturation_RimP"/>
</dbReference>
<dbReference type="RefSeq" id="WP_022920686.1">
    <property type="nucleotide sequence ID" value="NZ_BMLB01000002.1"/>
</dbReference>
<dbReference type="EMBL" id="BMLB01000002">
    <property type="protein sequence ID" value="GGK62019.1"/>
    <property type="molecule type" value="Genomic_DNA"/>
</dbReference>
<feature type="domain" description="Ribosome maturation factor RimP N-terminal" evidence="5">
    <location>
        <begin position="17"/>
        <end position="99"/>
    </location>
</feature>
<evidence type="ECO:0000256" key="1">
    <source>
        <dbReference type="ARBA" id="ARBA00022490"/>
    </source>
</evidence>
<dbReference type="InterPro" id="IPR028998">
    <property type="entry name" value="RimP_C"/>
</dbReference>